<dbReference type="GO" id="GO:0032434">
    <property type="term" value="P:regulation of proteasomal ubiquitin-dependent protein catabolic process"/>
    <property type="evidence" value="ECO:0007669"/>
    <property type="project" value="TreeGrafter"/>
</dbReference>
<dbReference type="InterPro" id="IPR056579">
    <property type="entry name" value="Ufl1_N"/>
</dbReference>
<dbReference type="Proteomes" id="UP000639338">
    <property type="component" value="Unassembled WGS sequence"/>
</dbReference>
<dbReference type="GO" id="GO:1990592">
    <property type="term" value="P:protein K69-linked ufmylation"/>
    <property type="evidence" value="ECO:0007669"/>
    <property type="project" value="TreeGrafter"/>
</dbReference>
<dbReference type="EMBL" id="JACMRX010000002">
    <property type="protein sequence ID" value="KAF7995985.1"/>
    <property type="molecule type" value="Genomic_DNA"/>
</dbReference>
<dbReference type="GO" id="GO:0034976">
    <property type="term" value="P:response to endoplasmic reticulum stress"/>
    <property type="evidence" value="ECO:0007669"/>
    <property type="project" value="TreeGrafter"/>
</dbReference>
<dbReference type="Pfam" id="PF09743">
    <property type="entry name" value="E3_UFM1_ligase"/>
    <property type="match status" value="1"/>
</dbReference>
<dbReference type="GO" id="GO:0061666">
    <property type="term" value="F:UFM1 ligase activity"/>
    <property type="evidence" value="ECO:0007669"/>
    <property type="project" value="InterPro"/>
</dbReference>
<evidence type="ECO:0000313" key="6">
    <source>
        <dbReference type="Proteomes" id="UP000639338"/>
    </source>
</evidence>
<evidence type="ECO:0000256" key="1">
    <source>
        <dbReference type="ARBA" id="ARBA00003950"/>
    </source>
</evidence>
<evidence type="ECO:0000256" key="3">
    <source>
        <dbReference type="ARBA" id="ARBA00030452"/>
    </source>
</evidence>
<organism evidence="5 6">
    <name type="scientific">Aphidius gifuensis</name>
    <name type="common">Parasitoid wasp</name>
    <dbReference type="NCBI Taxonomy" id="684658"/>
    <lineage>
        <taxon>Eukaryota</taxon>
        <taxon>Metazoa</taxon>
        <taxon>Ecdysozoa</taxon>
        <taxon>Arthropoda</taxon>
        <taxon>Hexapoda</taxon>
        <taxon>Insecta</taxon>
        <taxon>Pterygota</taxon>
        <taxon>Neoptera</taxon>
        <taxon>Endopterygota</taxon>
        <taxon>Hymenoptera</taxon>
        <taxon>Apocrita</taxon>
        <taxon>Ichneumonoidea</taxon>
        <taxon>Braconidae</taxon>
        <taxon>Aphidiinae</taxon>
        <taxon>Aphidius</taxon>
    </lineage>
</organism>
<name>A0A834XYN2_APHGI</name>
<feature type="domain" description="E3 UFM1-protein ligase 1-like N-terminal" evidence="4">
    <location>
        <begin position="12"/>
        <end position="47"/>
    </location>
</feature>
<accession>A0A834XYN2</accession>
<dbReference type="PANTHER" id="PTHR31057">
    <property type="entry name" value="E3 UFM1-PROTEIN LIGASE 1"/>
    <property type="match status" value="1"/>
</dbReference>
<gene>
    <name evidence="5" type="ORF">HCN44_008740</name>
</gene>
<protein>
    <recommendedName>
        <fullName evidence="2">E3 UFM1-protein ligase 1 homolog</fullName>
    </recommendedName>
    <alternativeName>
        <fullName evidence="3">E3 UFM1-protein transferase 1 homolog</fullName>
    </alternativeName>
</protein>
<evidence type="ECO:0000259" key="4">
    <source>
        <dbReference type="Pfam" id="PF09743"/>
    </source>
</evidence>
<dbReference type="GO" id="GO:0005789">
    <property type="term" value="C:endoplasmic reticulum membrane"/>
    <property type="evidence" value="ECO:0007669"/>
    <property type="project" value="TreeGrafter"/>
</dbReference>
<dbReference type="PANTHER" id="PTHR31057:SF0">
    <property type="entry name" value="E3 UFM1-PROTEIN LIGASE 1"/>
    <property type="match status" value="1"/>
</dbReference>
<evidence type="ECO:0000256" key="2">
    <source>
        <dbReference type="ARBA" id="ARBA00014160"/>
    </source>
</evidence>
<dbReference type="InterPro" id="IPR018611">
    <property type="entry name" value="Ufl1"/>
</dbReference>
<comment type="function">
    <text evidence="1">E3 UFM1-protein ligase that mediates ufmylation of target proteins.</text>
</comment>
<dbReference type="OrthoDB" id="10258297at2759"/>
<dbReference type="Pfam" id="PF25870">
    <property type="entry name" value="WHD_UFL1_5th"/>
    <property type="match status" value="1"/>
</dbReference>
<comment type="caution">
    <text evidence="5">The sequence shown here is derived from an EMBL/GenBank/DDBJ whole genome shotgun (WGS) entry which is preliminary data.</text>
</comment>
<dbReference type="AlphaFoldDB" id="A0A834XYN2"/>
<proteinExistence type="predicted"/>
<keyword evidence="6" id="KW-1185">Reference proteome</keyword>
<evidence type="ECO:0000313" key="5">
    <source>
        <dbReference type="EMBL" id="KAF7995985.1"/>
    </source>
</evidence>
<reference evidence="5 6" key="1">
    <citation type="submission" date="2020-08" db="EMBL/GenBank/DDBJ databases">
        <title>Aphidius gifuensis genome sequencing and assembly.</title>
        <authorList>
            <person name="Du Z."/>
        </authorList>
    </citation>
    <scope>NUCLEOTIDE SEQUENCE [LARGE SCALE GENOMIC DNA]</scope>
    <source>
        <strain evidence="5">YNYX2018</strain>
        <tissue evidence="5">Adults</tissue>
    </source>
</reference>
<sequence>MEIMVFMYEQYISKSQSEWIDNFYKQNGYLEYDTSTRLGISDSKNYIIRYFSQDELTLLDTVAIGPSIINQIGANIEDVIARNPFIDIYRLLPSVFAPFIVSDEYLKI</sequence>